<dbReference type="SUPFAM" id="SSF46458">
    <property type="entry name" value="Globin-like"/>
    <property type="match status" value="1"/>
</dbReference>
<dbReference type="VEuPathDB" id="CryptoDB:Cvel_6316"/>
<dbReference type="GO" id="GO:0020037">
    <property type="term" value="F:heme binding"/>
    <property type="evidence" value="ECO:0007669"/>
    <property type="project" value="InterPro"/>
</dbReference>
<feature type="region of interest" description="Disordered" evidence="1">
    <location>
        <begin position="366"/>
        <end position="398"/>
    </location>
</feature>
<evidence type="ECO:0000313" key="2">
    <source>
        <dbReference type="EMBL" id="CEM41654.1"/>
    </source>
</evidence>
<dbReference type="Gene3D" id="1.10.490.10">
    <property type="entry name" value="Globins"/>
    <property type="match status" value="1"/>
</dbReference>
<reference evidence="2" key="1">
    <citation type="submission" date="2014-11" db="EMBL/GenBank/DDBJ databases">
        <authorList>
            <person name="Otto D Thomas"/>
            <person name="Naeem Raeece"/>
        </authorList>
    </citation>
    <scope>NUCLEOTIDE SEQUENCE</scope>
</reference>
<dbReference type="InterPro" id="IPR044399">
    <property type="entry name" value="Mb-like_M"/>
</dbReference>
<organism evidence="2">
    <name type="scientific">Chromera velia CCMP2878</name>
    <dbReference type="NCBI Taxonomy" id="1169474"/>
    <lineage>
        <taxon>Eukaryota</taxon>
        <taxon>Sar</taxon>
        <taxon>Alveolata</taxon>
        <taxon>Colpodellida</taxon>
        <taxon>Chromeraceae</taxon>
        <taxon>Chromera</taxon>
    </lineage>
</organism>
<dbReference type="InterPro" id="IPR009050">
    <property type="entry name" value="Globin-like_sf"/>
</dbReference>
<proteinExistence type="predicted"/>
<dbReference type="EMBL" id="CDMZ01002279">
    <property type="protein sequence ID" value="CEM41654.1"/>
    <property type="molecule type" value="Genomic_DNA"/>
</dbReference>
<evidence type="ECO:0000256" key="1">
    <source>
        <dbReference type="SAM" id="MobiDB-lite"/>
    </source>
</evidence>
<dbReference type="InterPro" id="IPR012292">
    <property type="entry name" value="Globin/Proto"/>
</dbReference>
<sequence length="428" mass="47530">MKSPVVVPDDASVQPEEAEVFKQMSSDGLLSASASEMEQRLYEETNALLTFEQKEEIVRSAWTTLSSTYQLQEIGRVLYETICEEAPGLSSRYTKPGEVMALRFGEMLATLIHLFLDFPNDLQQKMEELAIRHVNYNVDLEYLPVFEISILRTVQELYCEGEFDVEVATSFKWMWKEASVAFKSTFKECRRRVLAVQSSWKDICHDFTPEDVTIAVLQGIMKRVPNTTKKYKLPRMSASGGKRWAGGKSKAHLMSPRMSVGGMADSPNQSKAGGAFFIADGEDEDRQMQVPDSGDFCELPKTSTRKFAEASASVIMSPIKRAHQMWSKGGNVKGINLNAVQEAQGDDRRGSMGSLDSETARHLENVAKERSQSKRRGSAANAVTTGDANEKGSKAGQTELPRIGGFIGDIVTNLTATRKAKVREINLL</sequence>
<name>A0A0G4HD16_9ALVE</name>
<dbReference type="AlphaFoldDB" id="A0A0G4HD16"/>
<protein>
    <recommendedName>
        <fullName evidence="3">Globin family profile domain-containing protein</fullName>
    </recommendedName>
</protein>
<gene>
    <name evidence="2" type="ORF">Cvel_6316</name>
</gene>
<evidence type="ECO:0008006" key="3">
    <source>
        <dbReference type="Google" id="ProtNLM"/>
    </source>
</evidence>
<accession>A0A0G4HD16</accession>
<dbReference type="CDD" id="cd01040">
    <property type="entry name" value="Mb-like"/>
    <property type="match status" value="1"/>
</dbReference>
<dbReference type="GO" id="GO:0019825">
    <property type="term" value="F:oxygen binding"/>
    <property type="evidence" value="ECO:0007669"/>
    <property type="project" value="InterPro"/>
</dbReference>